<feature type="signal peptide" evidence="2">
    <location>
        <begin position="1"/>
        <end position="22"/>
    </location>
</feature>
<sequence length="141" mass="15946">MNRMRALIYYISLLICFTYVDSKIDVDELKCLVCEASIKELEGVLKSVDPSKKIDVGGYHLDKEGNYRSSKTISIAESETYLSEVMDTICDKMENYVRATSKSNGTLTLLNLLDSAGNMNFQMSEVDIIQDDDLNKSLPFY</sequence>
<comment type="similarity">
    <text evidence="1">Belongs to the canopy family.</text>
</comment>
<dbReference type="InterPro" id="IPR042415">
    <property type="entry name" value="CNPY"/>
</dbReference>
<comment type="caution">
    <text evidence="4">The sequence shown here is derived from an EMBL/GenBank/DDBJ whole genome shotgun (WGS) entry which is preliminary data.</text>
</comment>
<accession>A0AAW1UDJ0</accession>
<dbReference type="AlphaFoldDB" id="A0AAW1UDJ0"/>
<dbReference type="Pfam" id="PF11938">
    <property type="entry name" value="DUF3456"/>
    <property type="match status" value="1"/>
</dbReference>
<dbReference type="InterPro" id="IPR021852">
    <property type="entry name" value="DUF3456"/>
</dbReference>
<gene>
    <name evidence="4" type="ORF">WA026_011825</name>
</gene>
<evidence type="ECO:0000256" key="1">
    <source>
        <dbReference type="ARBA" id="ARBA00007285"/>
    </source>
</evidence>
<evidence type="ECO:0000259" key="3">
    <source>
        <dbReference type="Pfam" id="PF11938"/>
    </source>
</evidence>
<proteinExistence type="inferred from homology"/>
<name>A0AAW1UDJ0_9CUCU</name>
<keyword evidence="5" id="KW-1185">Reference proteome</keyword>
<evidence type="ECO:0000256" key="2">
    <source>
        <dbReference type="SAM" id="SignalP"/>
    </source>
</evidence>
<keyword evidence="2" id="KW-0732">Signal</keyword>
<dbReference type="Proteomes" id="UP001431783">
    <property type="component" value="Unassembled WGS sequence"/>
</dbReference>
<dbReference type="GO" id="GO:0005783">
    <property type="term" value="C:endoplasmic reticulum"/>
    <property type="evidence" value="ECO:0007669"/>
    <property type="project" value="TreeGrafter"/>
</dbReference>
<protein>
    <recommendedName>
        <fullName evidence="3">DUF3456 domain-containing protein</fullName>
    </recommendedName>
</protein>
<evidence type="ECO:0000313" key="5">
    <source>
        <dbReference type="Proteomes" id="UP001431783"/>
    </source>
</evidence>
<feature type="domain" description="DUF3456" evidence="3">
    <location>
        <begin position="30"/>
        <end position="140"/>
    </location>
</feature>
<feature type="chain" id="PRO_5043688168" description="DUF3456 domain-containing protein" evidence="2">
    <location>
        <begin position="23"/>
        <end position="141"/>
    </location>
</feature>
<dbReference type="PANTHER" id="PTHR13341">
    <property type="entry name" value="MIR-INTERACTING SAPOSIN-LIKE PROTEIN"/>
    <property type="match status" value="1"/>
</dbReference>
<dbReference type="EMBL" id="JARQZJ010000065">
    <property type="protein sequence ID" value="KAK9880585.1"/>
    <property type="molecule type" value="Genomic_DNA"/>
</dbReference>
<organism evidence="4 5">
    <name type="scientific">Henosepilachna vigintioctopunctata</name>
    <dbReference type="NCBI Taxonomy" id="420089"/>
    <lineage>
        <taxon>Eukaryota</taxon>
        <taxon>Metazoa</taxon>
        <taxon>Ecdysozoa</taxon>
        <taxon>Arthropoda</taxon>
        <taxon>Hexapoda</taxon>
        <taxon>Insecta</taxon>
        <taxon>Pterygota</taxon>
        <taxon>Neoptera</taxon>
        <taxon>Endopterygota</taxon>
        <taxon>Coleoptera</taxon>
        <taxon>Polyphaga</taxon>
        <taxon>Cucujiformia</taxon>
        <taxon>Coccinelloidea</taxon>
        <taxon>Coccinellidae</taxon>
        <taxon>Epilachninae</taxon>
        <taxon>Epilachnini</taxon>
        <taxon>Henosepilachna</taxon>
    </lineage>
</organism>
<evidence type="ECO:0000313" key="4">
    <source>
        <dbReference type="EMBL" id="KAK9880585.1"/>
    </source>
</evidence>
<reference evidence="4 5" key="1">
    <citation type="submission" date="2023-03" db="EMBL/GenBank/DDBJ databases">
        <title>Genome insight into feeding habits of ladybird beetles.</title>
        <authorList>
            <person name="Li H.-S."/>
            <person name="Huang Y.-H."/>
            <person name="Pang H."/>
        </authorList>
    </citation>
    <scope>NUCLEOTIDE SEQUENCE [LARGE SCALE GENOMIC DNA]</scope>
    <source>
        <strain evidence="4">SYSU_2023b</strain>
        <tissue evidence="4">Whole body</tissue>
    </source>
</reference>
<dbReference type="PANTHER" id="PTHR13341:SF2">
    <property type="entry name" value="PROTEIN SEELE"/>
    <property type="match status" value="1"/>
</dbReference>